<dbReference type="GO" id="GO:0005789">
    <property type="term" value="C:endoplasmic reticulum membrane"/>
    <property type="evidence" value="ECO:0007669"/>
    <property type="project" value="TreeGrafter"/>
</dbReference>
<dbReference type="PRINTS" id="PR00119">
    <property type="entry name" value="CATATPASE"/>
</dbReference>
<evidence type="ECO:0000256" key="1">
    <source>
        <dbReference type="ARBA" id="ARBA00004141"/>
    </source>
</evidence>
<evidence type="ECO:0000256" key="5">
    <source>
        <dbReference type="ARBA" id="ARBA00022741"/>
    </source>
</evidence>
<evidence type="ECO:0000313" key="14">
    <source>
        <dbReference type="EMBL" id="CAH0377789.1"/>
    </source>
</evidence>
<dbReference type="OrthoDB" id="48943at2759"/>
<dbReference type="SFLD" id="SFLDG00002">
    <property type="entry name" value="C1.7:_P-type_atpase_like"/>
    <property type="match status" value="1"/>
</dbReference>
<dbReference type="GO" id="GO:0019829">
    <property type="term" value="F:ATPase-coupled monoatomic cation transmembrane transporter activity"/>
    <property type="evidence" value="ECO:0007669"/>
    <property type="project" value="TreeGrafter"/>
</dbReference>
<dbReference type="EMBL" id="CAKKNE010000005">
    <property type="protein sequence ID" value="CAH0377789.1"/>
    <property type="molecule type" value="Genomic_DNA"/>
</dbReference>
<keyword evidence="6" id="KW-0067">ATP-binding</keyword>
<dbReference type="Gene3D" id="3.40.50.1000">
    <property type="entry name" value="HAD superfamily/HAD-like"/>
    <property type="match status" value="1"/>
</dbReference>
<reference evidence="14" key="1">
    <citation type="submission" date="2021-11" db="EMBL/GenBank/DDBJ databases">
        <authorList>
            <consortium name="Genoscope - CEA"/>
            <person name="William W."/>
        </authorList>
    </citation>
    <scope>NUCLEOTIDE SEQUENCE</scope>
</reference>
<dbReference type="InterPro" id="IPR023298">
    <property type="entry name" value="ATPase_P-typ_TM_dom_sf"/>
</dbReference>
<keyword evidence="5" id="KW-0547">Nucleotide-binding</keyword>
<dbReference type="SUPFAM" id="SSF81660">
    <property type="entry name" value="Metal cation-transporting ATPase, ATP-binding domain N"/>
    <property type="match status" value="1"/>
</dbReference>
<dbReference type="PANTHER" id="PTHR45630">
    <property type="entry name" value="CATION-TRANSPORTING ATPASE-RELATED"/>
    <property type="match status" value="1"/>
</dbReference>
<dbReference type="InterPro" id="IPR023214">
    <property type="entry name" value="HAD_sf"/>
</dbReference>
<feature type="transmembrane region" description="Helical" evidence="11">
    <location>
        <begin position="862"/>
        <end position="882"/>
    </location>
</feature>
<keyword evidence="4" id="KW-0479">Metal-binding</keyword>
<evidence type="ECO:0000259" key="12">
    <source>
        <dbReference type="Pfam" id="PF00122"/>
    </source>
</evidence>
<feature type="transmembrane region" description="Helical" evidence="11">
    <location>
        <begin position="48"/>
        <end position="69"/>
    </location>
</feature>
<feature type="transmembrane region" description="Helical" evidence="11">
    <location>
        <begin position="21"/>
        <end position="42"/>
    </location>
</feature>
<dbReference type="SUPFAM" id="SSF56784">
    <property type="entry name" value="HAD-like"/>
    <property type="match status" value="1"/>
</dbReference>
<dbReference type="PROSITE" id="PS00154">
    <property type="entry name" value="ATPASE_E1_E2"/>
    <property type="match status" value="1"/>
</dbReference>
<feature type="domain" description="P5A-ATPase transmembrane helical hairpin" evidence="13">
    <location>
        <begin position="20"/>
        <end position="84"/>
    </location>
</feature>
<dbReference type="GO" id="GO:0006874">
    <property type="term" value="P:intracellular calcium ion homeostasis"/>
    <property type="evidence" value="ECO:0007669"/>
    <property type="project" value="TreeGrafter"/>
</dbReference>
<dbReference type="SFLD" id="SFLDS00003">
    <property type="entry name" value="Haloacid_Dehalogenase"/>
    <property type="match status" value="1"/>
</dbReference>
<feature type="transmembrane region" description="Helical" evidence="11">
    <location>
        <begin position="183"/>
        <end position="200"/>
    </location>
</feature>
<dbReference type="InterPro" id="IPR044492">
    <property type="entry name" value="P_typ_ATPase_HD_dom"/>
</dbReference>
<protein>
    <recommendedName>
        <fullName evidence="16">Cation-transporting ATPase</fullName>
    </recommendedName>
</protein>
<dbReference type="InterPro" id="IPR057255">
    <property type="entry name" value="2TM_P5A-ATPase"/>
</dbReference>
<evidence type="ECO:0000256" key="6">
    <source>
        <dbReference type="ARBA" id="ARBA00022840"/>
    </source>
</evidence>
<evidence type="ECO:0000256" key="9">
    <source>
        <dbReference type="ARBA" id="ARBA00022989"/>
    </source>
</evidence>
<comment type="similarity">
    <text evidence="2">Belongs to the cation transport ATPase (P-type) (TC 3.A.3) family. Type V subfamily.</text>
</comment>
<feature type="transmembrane region" description="Helical" evidence="11">
    <location>
        <begin position="1049"/>
        <end position="1067"/>
    </location>
</feature>
<dbReference type="PANTHER" id="PTHR45630:SF7">
    <property type="entry name" value="ENDOPLASMIC RETICULUM TRANSMEMBRANE HELIX TRANSLOCASE"/>
    <property type="match status" value="1"/>
</dbReference>
<dbReference type="Pfam" id="PF23143">
    <property type="entry name" value="2TM_P5A-ATPase"/>
    <property type="match status" value="1"/>
</dbReference>
<evidence type="ECO:0000256" key="8">
    <source>
        <dbReference type="ARBA" id="ARBA00022967"/>
    </source>
</evidence>
<feature type="transmembrane region" description="Helical" evidence="11">
    <location>
        <begin position="206"/>
        <end position="226"/>
    </location>
</feature>
<proteinExistence type="inferred from homology"/>
<evidence type="ECO:0000256" key="3">
    <source>
        <dbReference type="ARBA" id="ARBA00022692"/>
    </source>
</evidence>
<comment type="subcellular location">
    <subcellularLocation>
        <location evidence="1">Membrane</location>
        <topology evidence="1">Multi-pass membrane protein</topology>
    </subcellularLocation>
</comment>
<dbReference type="Gene3D" id="2.70.150.10">
    <property type="entry name" value="Calcium-transporting ATPase, cytoplasmic transduction domain A"/>
    <property type="match status" value="1"/>
</dbReference>
<dbReference type="InterPro" id="IPR036412">
    <property type="entry name" value="HAD-like_sf"/>
</dbReference>
<dbReference type="GO" id="GO:0015662">
    <property type="term" value="F:P-type ion transporter activity"/>
    <property type="evidence" value="ECO:0007669"/>
    <property type="project" value="TreeGrafter"/>
</dbReference>
<dbReference type="InterPro" id="IPR001757">
    <property type="entry name" value="P_typ_ATPase"/>
</dbReference>
<dbReference type="SUPFAM" id="SSF81665">
    <property type="entry name" value="Calcium ATPase, transmembrane domain M"/>
    <property type="match status" value="1"/>
</dbReference>
<dbReference type="NCBIfam" id="TIGR01657">
    <property type="entry name" value="P-ATPase-V"/>
    <property type="match status" value="1"/>
</dbReference>
<dbReference type="NCBIfam" id="TIGR01494">
    <property type="entry name" value="ATPase_P-type"/>
    <property type="match status" value="1"/>
</dbReference>
<gene>
    <name evidence="14" type="ORF">PECAL_5P23080</name>
</gene>
<sequence>MAATTASEAVRVTLCKSRRPLLRLDVAPFALIYALLHAYAWISLMNGTISYETLACIPVALAAHLLLFLSTRWSVRIRCWVAFRTCDHKDATHALALSSTAALCELKEEAPRGRFFSFQRRIYVQDGPTWRPHAPKTQRPLAELAQCTGLETNEQETTQRRSWGPNAFNIEDPTFSELFEEHYLAPFFVFQVFCCVLWSLDEYWVYSAFTLVMLLLFEATLCIQRLRNLEQLRSMRRPARLLYAYRQKKWRPVMSDDLLPGDVIALSSTQRRKDPIPVPCDCLLLGGSAVVSEAMLTGESVPQRKEGLIDADLTTTLDVDGGHRKHVLFGGTDLLDASRGDSTRSTPPNGGVEALVLRTGFETAQGSLMRTILFATEQVTGSTETGKFIGVLLIFAVVAALYVLQEGLKDPRRNRFKLGLHCILIITSVVPPELPMELSLAVTNSLQALGRSGIFCTEPFRIQFAGSVDVCCFDKTGTLTSDELTARGVAFSSEFIDDRANLPADTLLVLASCHAVSRGSNGLLGDSLERAQLQFAGVDRPDKVRVLKRYGFSSELRRMTCACAQGASTVVTCKGAPEALRPLLRDVPADYDALYEQHASRGMRVLALASRAVSSQMDWKSVERSTAEADLIFRGFLCLTSPLKPGTRNVIQHLQASGHKCVIITGDNVLTAAHVARSVGILGDDQTWVLTANGESPVWRSGNSVKPFAAAPSQGLCCRGDALASLSELQVAIVASRCSVFARFSPKHKEKIVDALNKRGVTTLMCGDGTNDVGALKRAHVGVSIANAPELEKRLPSTSEDVATMRKTLADAELSLSDQDPSLVRLGDASIASPFTSKRATIECVLAIVCQGRCTLVSMIQIFKILAVLCLVSAYMLSSLYLHGVKQGTEQGDAQMTVSGILTAALFFLTSRANPLETLSKKRPPRGVFEIKPILSIGLQFAAHLQALFKCLELCAPFASNEESVPDGAFAPSVLNTAIFLLTSCVQLNTFACNYVGRPFTESLREHKPMLYVLLAGYAVVFLLAAGLVPPLSDYLRLVAPPSSDFRARFLGLLLADSATVAGLSFVA</sequence>
<keyword evidence="9 11" id="KW-1133">Transmembrane helix</keyword>
<evidence type="ECO:0000256" key="2">
    <source>
        <dbReference type="ARBA" id="ARBA00006000"/>
    </source>
</evidence>
<keyword evidence="8" id="KW-1278">Translocase</keyword>
<keyword evidence="7" id="KW-0460">Magnesium</keyword>
<keyword evidence="3 11" id="KW-0812">Transmembrane</keyword>
<feature type="domain" description="P-type ATPase A" evidence="12">
    <location>
        <begin position="245"/>
        <end position="371"/>
    </location>
</feature>
<evidence type="ECO:0000256" key="7">
    <source>
        <dbReference type="ARBA" id="ARBA00022842"/>
    </source>
</evidence>
<dbReference type="GO" id="GO:0005524">
    <property type="term" value="F:ATP binding"/>
    <property type="evidence" value="ECO:0007669"/>
    <property type="project" value="UniProtKB-KW"/>
</dbReference>
<dbReference type="InterPro" id="IPR059000">
    <property type="entry name" value="ATPase_P-type_domA"/>
</dbReference>
<name>A0A8J2SYT5_9STRA</name>
<evidence type="ECO:0000313" key="15">
    <source>
        <dbReference type="Proteomes" id="UP000789595"/>
    </source>
</evidence>
<evidence type="ECO:0000256" key="4">
    <source>
        <dbReference type="ARBA" id="ARBA00022723"/>
    </source>
</evidence>
<dbReference type="SUPFAM" id="SSF81653">
    <property type="entry name" value="Calcium ATPase, transduction domain A"/>
    <property type="match status" value="1"/>
</dbReference>
<dbReference type="GO" id="GO:0046872">
    <property type="term" value="F:metal ion binding"/>
    <property type="evidence" value="ECO:0007669"/>
    <property type="project" value="UniProtKB-KW"/>
</dbReference>
<keyword evidence="10 11" id="KW-0472">Membrane</keyword>
<dbReference type="Pfam" id="PF00702">
    <property type="entry name" value="Hydrolase"/>
    <property type="match status" value="1"/>
</dbReference>
<dbReference type="SFLD" id="SFLDF00027">
    <property type="entry name" value="p-type_atpase"/>
    <property type="match status" value="1"/>
</dbReference>
<evidence type="ECO:0000256" key="10">
    <source>
        <dbReference type="ARBA" id="ARBA00023136"/>
    </source>
</evidence>
<dbReference type="InterPro" id="IPR018303">
    <property type="entry name" value="ATPase_P-typ_P_site"/>
</dbReference>
<dbReference type="Gene3D" id="3.40.1110.10">
    <property type="entry name" value="Calcium-transporting ATPase, cytoplasmic domain N"/>
    <property type="match status" value="1"/>
</dbReference>
<evidence type="ECO:0000259" key="13">
    <source>
        <dbReference type="Pfam" id="PF23143"/>
    </source>
</evidence>
<dbReference type="InterPro" id="IPR023299">
    <property type="entry name" value="ATPase_P-typ_cyto_dom_N"/>
</dbReference>
<dbReference type="AlphaFoldDB" id="A0A8J2SYT5"/>
<dbReference type="InterPro" id="IPR006544">
    <property type="entry name" value="P-type_TPase_V"/>
</dbReference>
<dbReference type="Proteomes" id="UP000789595">
    <property type="component" value="Unassembled WGS sequence"/>
</dbReference>
<organism evidence="14 15">
    <name type="scientific">Pelagomonas calceolata</name>
    <dbReference type="NCBI Taxonomy" id="35677"/>
    <lineage>
        <taxon>Eukaryota</taxon>
        <taxon>Sar</taxon>
        <taxon>Stramenopiles</taxon>
        <taxon>Ochrophyta</taxon>
        <taxon>Pelagophyceae</taxon>
        <taxon>Pelagomonadales</taxon>
        <taxon>Pelagomonadaceae</taxon>
        <taxon>Pelagomonas</taxon>
    </lineage>
</organism>
<dbReference type="Pfam" id="PF00122">
    <property type="entry name" value="E1-E2_ATPase"/>
    <property type="match status" value="1"/>
</dbReference>
<feature type="transmembrane region" description="Helical" evidence="11">
    <location>
        <begin position="1009"/>
        <end position="1029"/>
    </location>
</feature>
<evidence type="ECO:0000256" key="11">
    <source>
        <dbReference type="SAM" id="Phobius"/>
    </source>
</evidence>
<evidence type="ECO:0008006" key="16">
    <source>
        <dbReference type="Google" id="ProtNLM"/>
    </source>
</evidence>
<feature type="transmembrane region" description="Helical" evidence="11">
    <location>
        <begin position="388"/>
        <end position="405"/>
    </location>
</feature>
<dbReference type="GO" id="GO:0016887">
    <property type="term" value="F:ATP hydrolysis activity"/>
    <property type="evidence" value="ECO:0007669"/>
    <property type="project" value="InterPro"/>
</dbReference>
<keyword evidence="15" id="KW-1185">Reference proteome</keyword>
<dbReference type="InterPro" id="IPR008250">
    <property type="entry name" value="ATPase_P-typ_transduc_dom_A_sf"/>
</dbReference>
<comment type="caution">
    <text evidence="14">The sequence shown here is derived from an EMBL/GenBank/DDBJ whole genome shotgun (WGS) entry which is preliminary data.</text>
</comment>
<accession>A0A8J2SYT5</accession>